<dbReference type="EMBL" id="LJYF01000026">
    <property type="protein sequence ID" value="KRP96246.1"/>
    <property type="molecule type" value="Genomic_DNA"/>
</dbReference>
<dbReference type="RefSeq" id="WP_057027519.1">
    <property type="nucleotide sequence ID" value="NZ_LJYF01000026.1"/>
</dbReference>
<comment type="caution">
    <text evidence="2">The sequence shown here is derived from an EMBL/GenBank/DDBJ whole genome shotgun (WGS) entry which is preliminary data.</text>
</comment>
<dbReference type="Pfam" id="PF26504">
    <property type="entry name" value="DUF8168_C"/>
    <property type="match status" value="1"/>
</dbReference>
<gene>
    <name evidence="2" type="ORF">AOQ72_18100</name>
</gene>
<dbReference type="Proteomes" id="UP000051380">
    <property type="component" value="Unassembled WGS sequence"/>
</dbReference>
<name>A0A0R3CFC7_9BRAD</name>
<protein>
    <recommendedName>
        <fullName evidence="1">DUF8168 domain-containing protein</fullName>
    </recommendedName>
</protein>
<sequence length="244" mass="27886">MKSCIVVGRIIPERANVRFGVDRFNFGLADFRGTGAAFAEFSQLSIHLDFEQDCGSPYDIVLVARSVAAPIVNYIAFTQTASYHLSFDMVIDVANRKHYPVTVAEPLFATETEPLHTFFKREEHAATLVPPSVFDPAMQRALDDLSNALRYPAFSPMYCRLAIETIRTSFDPQSESSAWTRLRESLCIRRETIDSFWKLAADQRHGRLVEHSWDERRSCLRIAWEIVNRFILLKADPTAKFESM</sequence>
<evidence type="ECO:0000313" key="3">
    <source>
        <dbReference type="Proteomes" id="UP000051380"/>
    </source>
</evidence>
<accession>A0A0R3CFC7</accession>
<reference evidence="2 3" key="1">
    <citation type="submission" date="2015-09" db="EMBL/GenBank/DDBJ databases">
        <title>Draft Genome Sequence of the Strain BR 3267 (Bradyrhizobium yuanmingense) recommended as inoculant for cowpea in Brazil.</title>
        <authorList>
            <person name="Simoes-Araujo J.L."/>
            <person name="Zilli J.E."/>
        </authorList>
    </citation>
    <scope>NUCLEOTIDE SEQUENCE [LARGE SCALE GENOMIC DNA]</scope>
    <source>
        <strain evidence="2 3">BR3267</strain>
    </source>
</reference>
<feature type="domain" description="DUF8168" evidence="1">
    <location>
        <begin position="134"/>
        <end position="231"/>
    </location>
</feature>
<organism evidence="2 3">
    <name type="scientific">Bradyrhizobium yuanmingense</name>
    <dbReference type="NCBI Taxonomy" id="108015"/>
    <lineage>
        <taxon>Bacteria</taxon>
        <taxon>Pseudomonadati</taxon>
        <taxon>Pseudomonadota</taxon>
        <taxon>Alphaproteobacteria</taxon>
        <taxon>Hyphomicrobiales</taxon>
        <taxon>Nitrobacteraceae</taxon>
        <taxon>Bradyrhizobium</taxon>
    </lineage>
</organism>
<dbReference type="AlphaFoldDB" id="A0A0R3CFC7"/>
<evidence type="ECO:0000259" key="1">
    <source>
        <dbReference type="Pfam" id="PF26504"/>
    </source>
</evidence>
<proteinExistence type="predicted"/>
<dbReference type="InterPro" id="IPR059012">
    <property type="entry name" value="DUF8168_C"/>
</dbReference>
<evidence type="ECO:0000313" key="2">
    <source>
        <dbReference type="EMBL" id="KRP96246.1"/>
    </source>
</evidence>